<comment type="similarity">
    <text evidence="1">Belongs to the glycosyltransferase 2 family.</text>
</comment>
<organism evidence="5 6">
    <name type="scientific">Mesonia hippocampi</name>
    <dbReference type="NCBI Taxonomy" id="1628250"/>
    <lineage>
        <taxon>Bacteria</taxon>
        <taxon>Pseudomonadati</taxon>
        <taxon>Bacteroidota</taxon>
        <taxon>Flavobacteriia</taxon>
        <taxon>Flavobacteriales</taxon>
        <taxon>Flavobacteriaceae</taxon>
        <taxon>Mesonia</taxon>
    </lineage>
</organism>
<reference evidence="5 6" key="1">
    <citation type="submission" date="2020-08" db="EMBL/GenBank/DDBJ databases">
        <title>Genomic Encyclopedia of Type Strains, Phase IV (KMG-IV): sequencing the most valuable type-strain genomes for metagenomic binning, comparative biology and taxonomic classification.</title>
        <authorList>
            <person name="Goeker M."/>
        </authorList>
    </citation>
    <scope>NUCLEOTIDE SEQUENCE [LARGE SCALE GENOMIC DNA]</scope>
    <source>
        <strain evidence="5 6">DSM 29568</strain>
    </source>
</reference>
<dbReference type="AlphaFoldDB" id="A0A840ESD9"/>
<dbReference type="Gene3D" id="3.90.550.10">
    <property type="entry name" value="Spore Coat Polysaccharide Biosynthesis Protein SpsA, Chain A"/>
    <property type="match status" value="1"/>
</dbReference>
<evidence type="ECO:0000313" key="5">
    <source>
        <dbReference type="EMBL" id="MBB4119965.1"/>
    </source>
</evidence>
<dbReference type="Pfam" id="PF00535">
    <property type="entry name" value="Glycos_transf_2"/>
    <property type="match status" value="1"/>
</dbReference>
<protein>
    <submittedName>
        <fullName evidence="5">Glycosyltransferase involved in cell wall biosynthesis</fullName>
    </submittedName>
</protein>
<evidence type="ECO:0000256" key="2">
    <source>
        <dbReference type="ARBA" id="ARBA00022676"/>
    </source>
</evidence>
<dbReference type="PANTHER" id="PTHR43630:SF1">
    <property type="entry name" value="POLY-BETA-1,6-N-ACETYL-D-GLUCOSAMINE SYNTHASE"/>
    <property type="match status" value="1"/>
</dbReference>
<accession>A0A840ESD9</accession>
<comment type="caution">
    <text evidence="5">The sequence shown here is derived from an EMBL/GenBank/DDBJ whole genome shotgun (WGS) entry which is preliminary data.</text>
</comment>
<dbReference type="GO" id="GO:0016757">
    <property type="term" value="F:glycosyltransferase activity"/>
    <property type="evidence" value="ECO:0007669"/>
    <property type="project" value="UniProtKB-KW"/>
</dbReference>
<dbReference type="PANTHER" id="PTHR43630">
    <property type="entry name" value="POLY-BETA-1,6-N-ACETYL-D-GLUCOSAMINE SYNTHASE"/>
    <property type="match status" value="1"/>
</dbReference>
<dbReference type="CDD" id="cd06423">
    <property type="entry name" value="CESA_like"/>
    <property type="match status" value="1"/>
</dbReference>
<keyword evidence="3 5" id="KW-0808">Transferase</keyword>
<keyword evidence="6" id="KW-1185">Reference proteome</keyword>
<dbReference type="Proteomes" id="UP000553034">
    <property type="component" value="Unassembled WGS sequence"/>
</dbReference>
<name>A0A840ESD9_9FLAO</name>
<evidence type="ECO:0000256" key="3">
    <source>
        <dbReference type="ARBA" id="ARBA00022679"/>
    </source>
</evidence>
<sequence length="282" mass="32832">MRFYIIIPAHNEALHLQQTLTSLVSQRLLPTKILIVNDNSTDNTEEIAKSFSEKYPFIDFVNKQSSPLHLPGSKVIEAFNYGLSNLDDNYDILCKFDADLIFPENYLETLSIYYKQDDSYGMIAGFCYIKKDENWVLENLTDKEHIRGALKSYRKACFNAINGLEPAMGWDTADELKAMYFGWKIKTLPNLHVKHLRPTGATYNKKAKYKQGEAFYRLRYGFLITFLAAVKLAVKKGNFLLIKDYLLGYFKAKQNKMPRLVSSKQGKWIRAYRWKKIKQKLF</sequence>
<feature type="domain" description="Glycosyltransferase 2-like" evidence="4">
    <location>
        <begin position="5"/>
        <end position="134"/>
    </location>
</feature>
<proteinExistence type="inferred from homology"/>
<keyword evidence="2" id="KW-0328">Glycosyltransferase</keyword>
<evidence type="ECO:0000313" key="6">
    <source>
        <dbReference type="Proteomes" id="UP000553034"/>
    </source>
</evidence>
<dbReference type="EMBL" id="JACIFO010000013">
    <property type="protein sequence ID" value="MBB4119965.1"/>
    <property type="molecule type" value="Genomic_DNA"/>
</dbReference>
<dbReference type="InterPro" id="IPR029044">
    <property type="entry name" value="Nucleotide-diphossugar_trans"/>
</dbReference>
<evidence type="ECO:0000256" key="1">
    <source>
        <dbReference type="ARBA" id="ARBA00006739"/>
    </source>
</evidence>
<dbReference type="SUPFAM" id="SSF53448">
    <property type="entry name" value="Nucleotide-diphospho-sugar transferases"/>
    <property type="match status" value="1"/>
</dbReference>
<evidence type="ECO:0000259" key="4">
    <source>
        <dbReference type="Pfam" id="PF00535"/>
    </source>
</evidence>
<dbReference type="RefSeq" id="WP_183478299.1">
    <property type="nucleotide sequence ID" value="NZ_JACIFO010000013.1"/>
</dbReference>
<dbReference type="InterPro" id="IPR001173">
    <property type="entry name" value="Glyco_trans_2-like"/>
</dbReference>
<gene>
    <name evidence="5" type="ORF">GGR32_002277</name>
</gene>